<keyword evidence="1" id="KW-0812">Transmembrane</keyword>
<dbReference type="Proteomes" id="UP000004259">
    <property type="component" value="Unassembled WGS sequence"/>
</dbReference>
<feature type="transmembrane region" description="Helical" evidence="1">
    <location>
        <begin position="82"/>
        <end position="103"/>
    </location>
</feature>
<feature type="transmembrane region" description="Helical" evidence="1">
    <location>
        <begin position="40"/>
        <end position="61"/>
    </location>
</feature>
<dbReference type="InterPro" id="IPR034804">
    <property type="entry name" value="SQR/QFR_C/D"/>
</dbReference>
<gene>
    <name evidence="2" type="ORF">CUS_5866</name>
</gene>
<dbReference type="EMBL" id="ADKM02000080">
    <property type="protein sequence ID" value="EGC03036.1"/>
    <property type="molecule type" value="Genomic_DNA"/>
</dbReference>
<evidence type="ECO:0008006" key="4">
    <source>
        <dbReference type="Google" id="ProtNLM"/>
    </source>
</evidence>
<dbReference type="eggNOG" id="ENOG502ZAYB">
    <property type="taxonomic scope" value="Bacteria"/>
</dbReference>
<dbReference type="SUPFAM" id="SSF81343">
    <property type="entry name" value="Fumarate reductase respiratory complex transmembrane subunits"/>
    <property type="match status" value="1"/>
</dbReference>
<protein>
    <recommendedName>
        <fullName evidence="4">Pilus assembly protein PilX</fullName>
    </recommendedName>
</protein>
<keyword evidence="3" id="KW-1185">Reference proteome</keyword>
<keyword evidence="1" id="KW-1133">Transmembrane helix</keyword>
<dbReference type="OrthoDB" id="1851433at2"/>
<keyword evidence="1" id="KW-0472">Membrane</keyword>
<proteinExistence type="predicted"/>
<feature type="transmembrane region" description="Helical" evidence="1">
    <location>
        <begin position="115"/>
        <end position="136"/>
    </location>
</feature>
<reference evidence="2 3" key="1">
    <citation type="submission" date="2011-02" db="EMBL/GenBank/DDBJ databases">
        <authorList>
            <person name="Nelson K.E."/>
            <person name="Sutton G."/>
            <person name="Torralba M."/>
            <person name="Durkin S."/>
            <person name="Harkins D."/>
            <person name="Montgomery R."/>
            <person name="Ziemer C."/>
            <person name="Klaassens E."/>
            <person name="Ocuiv P."/>
            <person name="Morrison M."/>
        </authorList>
    </citation>
    <scope>NUCLEOTIDE SEQUENCE [LARGE SCALE GENOMIC DNA]</scope>
    <source>
        <strain evidence="2 3">8</strain>
    </source>
</reference>
<dbReference type="RefSeq" id="WP_002849728.1">
    <property type="nucleotide sequence ID" value="NZ_ADKM02000080.1"/>
</dbReference>
<sequence>MRRANAVISMLILALFLFHGVVGGFQLAGVMEGGNVVMQVLAYVMTALIVIHLIIGTKLTVDTVTAMKKSGTHYYKENRLFWLRRVSGFAVMIFIAFHILLFLGKNDGVYRLSFFGGLQLATQILMVISIAVHVISNAKPMLLSFGTKSYKELGIDLAMILSGILLFTGVCFVIYYFRWKMI</sequence>
<feature type="transmembrane region" description="Helical" evidence="1">
    <location>
        <begin position="157"/>
        <end position="177"/>
    </location>
</feature>
<evidence type="ECO:0000313" key="2">
    <source>
        <dbReference type="EMBL" id="EGC03036.1"/>
    </source>
</evidence>
<name>E9SCF3_RUMAL</name>
<accession>E9SCF3</accession>
<evidence type="ECO:0000313" key="3">
    <source>
        <dbReference type="Proteomes" id="UP000004259"/>
    </source>
</evidence>
<evidence type="ECO:0000256" key="1">
    <source>
        <dbReference type="SAM" id="Phobius"/>
    </source>
</evidence>
<dbReference type="AlphaFoldDB" id="E9SCF3"/>
<dbReference type="GO" id="GO:0016020">
    <property type="term" value="C:membrane"/>
    <property type="evidence" value="ECO:0007669"/>
    <property type="project" value="InterPro"/>
</dbReference>
<organism evidence="2 3">
    <name type="scientific">Ruminococcus albus 8</name>
    <dbReference type="NCBI Taxonomy" id="246199"/>
    <lineage>
        <taxon>Bacteria</taxon>
        <taxon>Bacillati</taxon>
        <taxon>Bacillota</taxon>
        <taxon>Clostridia</taxon>
        <taxon>Eubacteriales</taxon>
        <taxon>Oscillospiraceae</taxon>
        <taxon>Ruminococcus</taxon>
    </lineage>
</organism>
<dbReference type="STRING" id="246199.CUS_5866"/>
<comment type="caution">
    <text evidence="2">The sequence shown here is derived from an EMBL/GenBank/DDBJ whole genome shotgun (WGS) entry which is preliminary data.</text>
</comment>